<gene>
    <name evidence="3" type="ORF">DT603_13735</name>
</gene>
<dbReference type="Proteomes" id="UP001429354">
    <property type="component" value="Unassembled WGS sequence"/>
</dbReference>
<dbReference type="Gene3D" id="3.60.21.10">
    <property type="match status" value="1"/>
</dbReference>
<dbReference type="InterPro" id="IPR050126">
    <property type="entry name" value="Ap4A_hydrolase"/>
</dbReference>
<dbReference type="PANTHER" id="PTHR42850">
    <property type="entry name" value="METALLOPHOSPHOESTERASE"/>
    <property type="match status" value="1"/>
</dbReference>
<evidence type="ECO:0000313" key="4">
    <source>
        <dbReference type="Proteomes" id="UP001429354"/>
    </source>
</evidence>
<feature type="domain" description="Calcineurin-like phosphoesterase" evidence="2">
    <location>
        <begin position="1"/>
        <end position="214"/>
    </location>
</feature>
<comment type="caution">
    <text evidence="3">The sequence shown here is derived from an EMBL/GenBank/DDBJ whole genome shotgun (WGS) entry which is preliminary data.</text>
</comment>
<dbReference type="PIRSF" id="PIRSF000883">
    <property type="entry name" value="Pesterase_MJ0912"/>
    <property type="match status" value="1"/>
</dbReference>
<evidence type="ECO:0000259" key="2">
    <source>
        <dbReference type="Pfam" id="PF12850"/>
    </source>
</evidence>
<dbReference type="InterPro" id="IPR024654">
    <property type="entry name" value="Calcineurin-like_PHP_lpxH"/>
</dbReference>
<evidence type="ECO:0000313" key="3">
    <source>
        <dbReference type="EMBL" id="NDK39900.1"/>
    </source>
</evidence>
<dbReference type="SUPFAM" id="SSF56300">
    <property type="entry name" value="Metallo-dependent phosphatases"/>
    <property type="match status" value="1"/>
</dbReference>
<evidence type="ECO:0000256" key="1">
    <source>
        <dbReference type="ARBA" id="ARBA00008950"/>
    </source>
</evidence>
<accession>A0ABX0AIF7</accession>
<reference evidence="3 4" key="1">
    <citation type="submission" date="2018-07" db="EMBL/GenBank/DDBJ databases">
        <title>Whole genome Sequencing of Pseudoxanthomonas gei KCTC 32298 (T).</title>
        <authorList>
            <person name="Kumar S."/>
            <person name="Bansal K."/>
            <person name="Kaur A."/>
            <person name="Patil P."/>
            <person name="Sharma S."/>
            <person name="Patil P.B."/>
        </authorList>
    </citation>
    <scope>NUCLEOTIDE SEQUENCE [LARGE SCALE GENOMIC DNA]</scope>
    <source>
        <strain evidence="3 4">KCTC 32298</strain>
    </source>
</reference>
<dbReference type="CDD" id="cd00838">
    <property type="entry name" value="MPP_superfamily"/>
    <property type="match status" value="1"/>
</dbReference>
<comment type="similarity">
    <text evidence="1">Belongs to the metallophosphoesterase superfamily. YfcE family.</text>
</comment>
<dbReference type="InterPro" id="IPR011152">
    <property type="entry name" value="Pesterase_MJ0912"/>
</dbReference>
<name>A0ABX0AIF7_9GAMM</name>
<dbReference type="InterPro" id="IPR029052">
    <property type="entry name" value="Metallo-depent_PP-like"/>
</dbReference>
<dbReference type="RefSeq" id="WP_162350563.1">
    <property type="nucleotide sequence ID" value="NZ_QOVG01000010.1"/>
</dbReference>
<protein>
    <submittedName>
        <fullName evidence="3">Metallophosphoesterase</fullName>
    </submittedName>
</protein>
<proteinExistence type="inferred from homology"/>
<sequence>MRIGLLADLHANREAMEACLEALQQAGCTRHVFLGDLVGYGADPGWVVDVVRAQMEAGAVAVLGNHDEAACSPPDAAGNLRMNADARAAIDWTRKHLDPGQLDFLRALPLQVTEADRLYVHANAWAPGQWSYVASRLAASQSLAATPQRLTFCGHVHDPALYYTQPGDAAHFDPHPDVAIPLLPARRWLAIPGACGQPRDGNPAAACAWLDTETDRLTFLRIPYDHERAAARVREAGLPDALAQRLLTGA</sequence>
<dbReference type="Pfam" id="PF12850">
    <property type="entry name" value="Metallophos_2"/>
    <property type="match status" value="1"/>
</dbReference>
<organism evidence="3 4">
    <name type="scientific">Pseudoxanthomonas gei</name>
    <dbReference type="NCBI Taxonomy" id="1383030"/>
    <lineage>
        <taxon>Bacteria</taxon>
        <taxon>Pseudomonadati</taxon>
        <taxon>Pseudomonadota</taxon>
        <taxon>Gammaproteobacteria</taxon>
        <taxon>Lysobacterales</taxon>
        <taxon>Lysobacteraceae</taxon>
        <taxon>Pseudoxanthomonas</taxon>
    </lineage>
</organism>
<dbReference type="EMBL" id="QOVG01000010">
    <property type="protein sequence ID" value="NDK39900.1"/>
    <property type="molecule type" value="Genomic_DNA"/>
</dbReference>
<keyword evidence="4" id="KW-1185">Reference proteome</keyword>
<dbReference type="PANTHER" id="PTHR42850:SF2">
    <property type="entry name" value="BLL5683 PROTEIN"/>
    <property type="match status" value="1"/>
</dbReference>